<dbReference type="AlphaFoldDB" id="A0A1W6LGZ0"/>
<evidence type="ECO:0000313" key="2">
    <source>
        <dbReference type="EMBL" id="ARN23541.1"/>
    </source>
</evidence>
<dbReference type="PANTHER" id="PTHR37423">
    <property type="entry name" value="SOLUBLE LYTIC MUREIN TRANSGLYCOSYLASE-RELATED"/>
    <property type="match status" value="1"/>
</dbReference>
<dbReference type="InterPro" id="IPR000189">
    <property type="entry name" value="Transglyc_AS"/>
</dbReference>
<evidence type="ECO:0000256" key="1">
    <source>
        <dbReference type="ARBA" id="ARBA00007734"/>
    </source>
</evidence>
<dbReference type="GO" id="GO:0000270">
    <property type="term" value="P:peptidoglycan metabolic process"/>
    <property type="evidence" value="ECO:0007669"/>
    <property type="project" value="InterPro"/>
</dbReference>
<dbReference type="EMBL" id="CP015118">
    <property type="protein sequence ID" value="ARN23541.1"/>
    <property type="molecule type" value="Genomic_DNA"/>
</dbReference>
<name>A0A1W6LGZ0_9BURK</name>
<dbReference type="PANTHER" id="PTHR37423:SF2">
    <property type="entry name" value="MEMBRANE-BOUND LYTIC MUREIN TRANSGLYCOSYLASE C"/>
    <property type="match status" value="1"/>
</dbReference>
<dbReference type="InterPro" id="IPR008258">
    <property type="entry name" value="Transglycosylase_SLT_dom_1"/>
</dbReference>
<dbReference type="STRING" id="946333.A4W93_28630"/>
<gene>
    <name evidence="2" type="ORF">A4W93_28630</name>
</gene>
<dbReference type="GO" id="GO:0008933">
    <property type="term" value="F:peptidoglycan lytic transglycosylase activity"/>
    <property type="evidence" value="ECO:0007669"/>
    <property type="project" value="InterPro"/>
</dbReference>
<dbReference type="InterPro" id="IPR023346">
    <property type="entry name" value="Lysozyme-like_dom_sf"/>
</dbReference>
<dbReference type="KEGG" id="rgu:A4W93_28630"/>
<dbReference type="CDD" id="cd00254">
    <property type="entry name" value="LT-like"/>
    <property type="match status" value="1"/>
</dbReference>
<dbReference type="Pfam" id="PF01464">
    <property type="entry name" value="SLT"/>
    <property type="match status" value="1"/>
</dbReference>
<organism evidence="2 3">
    <name type="scientific">Piscinibacter gummiphilus</name>
    <dbReference type="NCBI Taxonomy" id="946333"/>
    <lineage>
        <taxon>Bacteria</taxon>
        <taxon>Pseudomonadati</taxon>
        <taxon>Pseudomonadota</taxon>
        <taxon>Betaproteobacteria</taxon>
        <taxon>Burkholderiales</taxon>
        <taxon>Sphaerotilaceae</taxon>
        <taxon>Piscinibacter</taxon>
    </lineage>
</organism>
<sequence length="247" mass="26505">MAAALQAPTVATKFALAREFCVTDEGTSTAVAPRSPDTSRYAEQLWLYDRPAVRTPEAALPEPVRASPPVAAPTASVIRSSAPVAGRPIRGVSREASARALSLVPQISDVAARFRIDPLLLHAIAHVESRHNPDAVSHAGALGLMQVMPATARRFGVTSPKAQLHDPKISLEVSSAYLKTLQRRFDNNLTLVIAAYNAGEGAVEKYGRQVPPYKETQGYVRDVMAHYRALLSLRDAGATPAPARPML</sequence>
<dbReference type="Proteomes" id="UP000193427">
    <property type="component" value="Chromosome"/>
</dbReference>
<protein>
    <submittedName>
        <fullName evidence="2">Uncharacterized protein</fullName>
    </submittedName>
</protein>
<dbReference type="Gene3D" id="1.10.530.10">
    <property type="match status" value="1"/>
</dbReference>
<proteinExistence type="inferred from homology"/>
<comment type="similarity">
    <text evidence="1">Belongs to the transglycosylase Slt family.</text>
</comment>
<reference evidence="2 3" key="1">
    <citation type="submission" date="2016-04" db="EMBL/GenBank/DDBJ databases">
        <title>Complete genome sequence of natural rubber-degrading, novel Gram-negative bacterium, Rhizobacter gummiphilus strain NS21.</title>
        <authorList>
            <person name="Tabata M."/>
            <person name="Kasai D."/>
            <person name="Fukuda M."/>
        </authorList>
    </citation>
    <scope>NUCLEOTIDE SEQUENCE [LARGE SCALE GENOMIC DNA]</scope>
    <source>
        <strain evidence="2 3">NS21</strain>
    </source>
</reference>
<keyword evidence="3" id="KW-1185">Reference proteome</keyword>
<dbReference type="SUPFAM" id="SSF53955">
    <property type="entry name" value="Lysozyme-like"/>
    <property type="match status" value="1"/>
</dbReference>
<accession>A0A1W6LGZ0</accession>
<evidence type="ECO:0000313" key="3">
    <source>
        <dbReference type="Proteomes" id="UP000193427"/>
    </source>
</evidence>
<dbReference type="GO" id="GO:0016020">
    <property type="term" value="C:membrane"/>
    <property type="evidence" value="ECO:0007669"/>
    <property type="project" value="InterPro"/>
</dbReference>
<dbReference type="PROSITE" id="PS00922">
    <property type="entry name" value="TRANSGLYCOSYLASE"/>
    <property type="match status" value="1"/>
</dbReference>